<feature type="region of interest" description="Disordered" evidence="1">
    <location>
        <begin position="1"/>
        <end position="87"/>
    </location>
</feature>
<dbReference type="Pfam" id="PF20446">
    <property type="entry name" value="ABC_N"/>
    <property type="match status" value="2"/>
</dbReference>
<feature type="domain" description="ATPase of the ABC class N-terminal" evidence="3">
    <location>
        <begin position="91"/>
        <end position="155"/>
    </location>
</feature>
<dbReference type="InterPro" id="IPR027417">
    <property type="entry name" value="P-loop_NTPase"/>
</dbReference>
<feature type="domain" description="MRB1590-like C-terminal" evidence="4">
    <location>
        <begin position="616"/>
        <end position="713"/>
    </location>
</feature>
<feature type="region of interest" description="Disordered" evidence="1">
    <location>
        <begin position="582"/>
        <end position="618"/>
    </location>
</feature>
<feature type="compositionally biased region" description="Low complexity" evidence="1">
    <location>
        <begin position="52"/>
        <end position="79"/>
    </location>
</feature>
<name>A0A9E7AMD0_9ACTO</name>
<evidence type="ECO:0000259" key="3">
    <source>
        <dbReference type="Pfam" id="PF20446"/>
    </source>
</evidence>
<dbReference type="Pfam" id="PF09818">
    <property type="entry name" value="ABC_ATPase"/>
    <property type="match status" value="1"/>
</dbReference>
<dbReference type="Pfam" id="PF21117">
    <property type="entry name" value="MRB1590_C"/>
    <property type="match status" value="1"/>
</dbReference>
<dbReference type="KEGG" id="agh:M3I41_07960"/>
<dbReference type="Proteomes" id="UP000830236">
    <property type="component" value="Chromosome"/>
</dbReference>
<accession>A0A9E7AMD0</accession>
<gene>
    <name evidence="5" type="ORF">M3I41_07960</name>
</gene>
<feature type="region of interest" description="Disordered" evidence="1">
    <location>
        <begin position="160"/>
        <end position="199"/>
    </location>
</feature>
<dbReference type="PANTHER" id="PTHR38149">
    <property type="entry name" value="ATPASE"/>
    <property type="match status" value="1"/>
</dbReference>
<dbReference type="InterPro" id="IPR049069">
    <property type="entry name" value="MRB1590-like_C"/>
</dbReference>
<dbReference type="InterPro" id="IPR019195">
    <property type="entry name" value="ABC_ATPase_put"/>
</dbReference>
<feature type="compositionally biased region" description="Basic and acidic residues" evidence="1">
    <location>
        <begin position="35"/>
        <end position="51"/>
    </location>
</feature>
<organism evidence="5 6">
    <name type="scientific">Actinomyces graevenitzii</name>
    <dbReference type="NCBI Taxonomy" id="55565"/>
    <lineage>
        <taxon>Bacteria</taxon>
        <taxon>Bacillati</taxon>
        <taxon>Actinomycetota</taxon>
        <taxon>Actinomycetes</taxon>
        <taxon>Actinomycetales</taxon>
        <taxon>Actinomycetaceae</taxon>
        <taxon>Actinomyces</taxon>
    </lineage>
</organism>
<dbReference type="PANTHER" id="PTHR38149:SF1">
    <property type="entry name" value="ATPASE"/>
    <property type="match status" value="1"/>
</dbReference>
<feature type="domain" description="ATPase of the ABC class C-terminal" evidence="2">
    <location>
        <begin position="319"/>
        <end position="590"/>
    </location>
</feature>
<feature type="domain" description="ATPase of the ABC class N-terminal" evidence="3">
    <location>
        <begin position="208"/>
        <end position="306"/>
    </location>
</feature>
<feature type="compositionally biased region" description="Polar residues" evidence="1">
    <location>
        <begin position="19"/>
        <end position="34"/>
    </location>
</feature>
<dbReference type="EMBL" id="CP097095">
    <property type="protein sequence ID" value="UQF79504.1"/>
    <property type="molecule type" value="Genomic_DNA"/>
</dbReference>
<evidence type="ECO:0000313" key="5">
    <source>
        <dbReference type="EMBL" id="UQF79504.1"/>
    </source>
</evidence>
<evidence type="ECO:0000259" key="4">
    <source>
        <dbReference type="Pfam" id="PF21117"/>
    </source>
</evidence>
<dbReference type="AlphaFoldDB" id="A0A9E7AMD0"/>
<proteinExistence type="predicted"/>
<dbReference type="InterPro" id="IPR046834">
    <property type="entry name" value="ABC_ATPase_C"/>
</dbReference>
<dbReference type="SUPFAM" id="SSF52540">
    <property type="entry name" value="P-loop containing nucleoside triphosphate hydrolases"/>
    <property type="match status" value="1"/>
</dbReference>
<dbReference type="InterPro" id="IPR046833">
    <property type="entry name" value="ABC_N"/>
</dbReference>
<reference evidence="5" key="1">
    <citation type="submission" date="2022-05" db="EMBL/GenBank/DDBJ databases">
        <title>Using nanopore sequencing to obtain complete genomes from saliva samples.</title>
        <authorList>
            <person name="Baker J.L."/>
        </authorList>
    </citation>
    <scope>NUCLEOTIDE SEQUENCE</scope>
    <source>
        <strain evidence="5">JCVI-JB-Ag32</strain>
    </source>
</reference>
<evidence type="ECO:0000259" key="2">
    <source>
        <dbReference type="Pfam" id="PF09818"/>
    </source>
</evidence>
<protein>
    <submittedName>
        <fullName evidence="5">ABC-ATPase domain-containing protein</fullName>
    </submittedName>
</protein>
<evidence type="ECO:0000313" key="6">
    <source>
        <dbReference type="Proteomes" id="UP000830236"/>
    </source>
</evidence>
<evidence type="ECO:0000256" key="1">
    <source>
        <dbReference type="SAM" id="MobiDB-lite"/>
    </source>
</evidence>
<sequence>MAARDSYRGSQNHSHRSDNSGYSGRQANSSYSSDRQGRHSSGSEHSSDQGRRSSVPARSSSPARSSGNYSGSSRGSGQRRFNDEPRESTLNELTSHLHAIDGRSYAAYKAIVGRYRSPLGWVLYIDRIQPDPYAPPTAIRVVLPLALTGADARLTGTDTHLTETDSHLTGADTRPTGTNAPLSGPDPRLTESDPRPTGAAEHLTGAAACLTASSTRAVALRDYLARTLRELLKGQAISIAPAGQEILERSSVNLHETWQDDFSTPAFNAPGPYLELRLRWSLPAFGREIAGRQAARNLNLDLARAVAGLDLRESELGAEAWKHCQVAEDHAALQEILVERGWVAFLADGANLARRSGVSQLPLEGGVPLTAPETLAQTVQLPHAGVVRGTAIPAGVTVIAGGGYHGKSTLLNAIARGIYPHIPGDGRELVATVPEAMAVRAADGRAVTGVDLRPFISHLPGRDADPAQFTTANASGSTSQAASIMESLELWGQPAQAALLLDEDTCATNLLIRDQRMRALVSSEREPITPLVDRIRALHRERGISTLIVMGGSGDYLDVADQVLIMDSYRLVDATAQARQVCDSQPRMDTSLPDFPLPAQRLPQRPEAKRRGPSRTRALGTQRLVLDRHEVDVADVSGLVDEGQALAVAWALRALLERHFDGRTSLSQALAQVAKRLDDVGLDALGEAHPAFLVRPRLVDVGAAVNRLRSLQVNPGA</sequence>